<comment type="caution">
    <text evidence="1">The sequence shown here is derived from an EMBL/GenBank/DDBJ whole genome shotgun (WGS) entry which is preliminary data.</text>
</comment>
<keyword evidence="2" id="KW-1185">Reference proteome</keyword>
<gene>
    <name evidence="1" type="ORF">NPIL_348481</name>
</gene>
<proteinExistence type="predicted"/>
<dbReference type="AlphaFoldDB" id="A0A8X6TRM6"/>
<dbReference type="EMBL" id="BMAW01064990">
    <property type="protein sequence ID" value="GFT48255.1"/>
    <property type="molecule type" value="Genomic_DNA"/>
</dbReference>
<evidence type="ECO:0000313" key="1">
    <source>
        <dbReference type="EMBL" id="GFT48255.1"/>
    </source>
</evidence>
<name>A0A8X6TRM6_NEPPI</name>
<protein>
    <submittedName>
        <fullName evidence="1">Uncharacterized protein</fullName>
    </submittedName>
</protein>
<sequence>MPQRALRRHAAPQRPACQASAFTKGALPNSFLACSAVFAQRRQARAGRSSKMYAATAGVCAKLLLRRFAVASAVAGLRLLLAVAHTCYVLKKFVCIKPVC</sequence>
<evidence type="ECO:0000313" key="2">
    <source>
        <dbReference type="Proteomes" id="UP000887013"/>
    </source>
</evidence>
<accession>A0A8X6TRM6</accession>
<dbReference type="Proteomes" id="UP000887013">
    <property type="component" value="Unassembled WGS sequence"/>
</dbReference>
<reference evidence="1" key="1">
    <citation type="submission" date="2020-08" db="EMBL/GenBank/DDBJ databases">
        <title>Multicomponent nature underlies the extraordinary mechanical properties of spider dragline silk.</title>
        <authorList>
            <person name="Kono N."/>
            <person name="Nakamura H."/>
            <person name="Mori M."/>
            <person name="Yoshida Y."/>
            <person name="Ohtoshi R."/>
            <person name="Malay A.D."/>
            <person name="Moran D.A.P."/>
            <person name="Tomita M."/>
            <person name="Numata K."/>
            <person name="Arakawa K."/>
        </authorList>
    </citation>
    <scope>NUCLEOTIDE SEQUENCE</scope>
</reference>
<organism evidence="1 2">
    <name type="scientific">Nephila pilipes</name>
    <name type="common">Giant wood spider</name>
    <name type="synonym">Nephila maculata</name>
    <dbReference type="NCBI Taxonomy" id="299642"/>
    <lineage>
        <taxon>Eukaryota</taxon>
        <taxon>Metazoa</taxon>
        <taxon>Ecdysozoa</taxon>
        <taxon>Arthropoda</taxon>
        <taxon>Chelicerata</taxon>
        <taxon>Arachnida</taxon>
        <taxon>Araneae</taxon>
        <taxon>Araneomorphae</taxon>
        <taxon>Entelegynae</taxon>
        <taxon>Araneoidea</taxon>
        <taxon>Nephilidae</taxon>
        <taxon>Nephila</taxon>
    </lineage>
</organism>